<organism evidence="2 3">
    <name type="scientific">Saccharolobus solfataricus</name>
    <name type="common">Sulfolobus solfataricus</name>
    <dbReference type="NCBI Taxonomy" id="2287"/>
    <lineage>
        <taxon>Archaea</taxon>
        <taxon>Thermoproteota</taxon>
        <taxon>Thermoprotei</taxon>
        <taxon>Sulfolobales</taxon>
        <taxon>Sulfolobaceae</taxon>
        <taxon>Saccharolobus</taxon>
    </lineage>
</organism>
<evidence type="ECO:0000313" key="3">
    <source>
        <dbReference type="Proteomes" id="UP000076770"/>
    </source>
</evidence>
<proteinExistence type="predicted"/>
<name>A0A157SZ64_SACSO</name>
<gene>
    <name evidence="2" type="ORF">SSOP1_0919</name>
</gene>
<keyword evidence="1" id="KW-1133">Transmembrane helix</keyword>
<evidence type="ECO:0000256" key="1">
    <source>
        <dbReference type="SAM" id="Phobius"/>
    </source>
</evidence>
<protein>
    <submittedName>
        <fullName evidence="2">Uncharacterized protein</fullName>
    </submittedName>
</protein>
<dbReference type="Proteomes" id="UP000076770">
    <property type="component" value="Chromosome i"/>
</dbReference>
<feature type="transmembrane region" description="Helical" evidence="1">
    <location>
        <begin position="73"/>
        <end position="97"/>
    </location>
</feature>
<keyword evidence="1" id="KW-0812">Transmembrane</keyword>
<dbReference type="EMBL" id="LT549890">
    <property type="protein sequence ID" value="SAI84473.1"/>
    <property type="molecule type" value="Genomic_DNA"/>
</dbReference>
<sequence length="115" mass="13321">MSLYIIEISLISSSLVSISNDSFFLNSLFTFTLSVIALRPTLSSIIFTVTLYFRIISRTRTGYSKLLVILRILPVNFTTKGFMIMNIVFRVLCLIVVKKRRLTRTRLEPKWPQVK</sequence>
<feature type="transmembrane region" description="Helical" evidence="1">
    <location>
        <begin position="28"/>
        <end position="53"/>
    </location>
</feature>
<dbReference type="AlphaFoldDB" id="A0A157SZ64"/>
<keyword evidence="1" id="KW-0472">Membrane</keyword>
<reference evidence="3" key="1">
    <citation type="submission" date="2016-04" db="EMBL/GenBank/DDBJ databases">
        <authorList>
            <person name="Shah S.A."/>
            <person name="Garrett R.A."/>
        </authorList>
    </citation>
    <scope>NUCLEOTIDE SEQUENCE [LARGE SCALE GENOMIC DNA]</scope>
    <source>
        <strain evidence="3">ATCC 35091 / DSM 1616 / JCM 8930 / NBRC 15331 / P1</strain>
    </source>
</reference>
<accession>A0A157SZ64</accession>
<evidence type="ECO:0000313" key="2">
    <source>
        <dbReference type="EMBL" id="SAI84473.1"/>
    </source>
</evidence>